<dbReference type="PROSITE" id="PS51232">
    <property type="entry name" value="GBD_FH3"/>
    <property type="match status" value="1"/>
</dbReference>
<dbReference type="GO" id="GO:0015629">
    <property type="term" value="C:actin cytoskeleton"/>
    <property type="evidence" value="ECO:0007669"/>
    <property type="project" value="UniProtKB-ARBA"/>
</dbReference>
<comment type="similarity">
    <text evidence="2">Belongs to the formin homology family. BNI1 subfamily.</text>
</comment>
<proteinExistence type="inferred from homology"/>
<evidence type="ECO:0000256" key="4">
    <source>
        <dbReference type="SAM" id="MobiDB-lite"/>
    </source>
</evidence>
<evidence type="ECO:0000313" key="8">
    <source>
        <dbReference type="EMBL" id="GCF01327.1"/>
    </source>
</evidence>
<dbReference type="GO" id="GO:0031267">
    <property type="term" value="F:small GTPase binding"/>
    <property type="evidence" value="ECO:0007669"/>
    <property type="project" value="InterPro"/>
</dbReference>
<dbReference type="GO" id="GO:0043332">
    <property type="term" value="C:mating projection tip"/>
    <property type="evidence" value="ECO:0007669"/>
    <property type="project" value="TreeGrafter"/>
</dbReference>
<feature type="region of interest" description="Disordered" evidence="4">
    <location>
        <begin position="1"/>
        <end position="31"/>
    </location>
</feature>
<dbReference type="InterPro" id="IPR051661">
    <property type="entry name" value="Actin_filament_regulator"/>
</dbReference>
<dbReference type="Gene3D" id="1.20.58.2220">
    <property type="entry name" value="Formin, FH2 domain"/>
    <property type="match status" value="1"/>
</dbReference>
<name>A0A4C2EDB9_9SACH</name>
<dbReference type="InterPro" id="IPR015425">
    <property type="entry name" value="FH2_Formin"/>
</dbReference>
<evidence type="ECO:0000313" key="9">
    <source>
        <dbReference type="Proteomes" id="UP000301737"/>
    </source>
</evidence>
<dbReference type="GO" id="GO:0003779">
    <property type="term" value="F:actin binding"/>
    <property type="evidence" value="ECO:0007669"/>
    <property type="project" value="InterPro"/>
</dbReference>
<feature type="region of interest" description="Disordered" evidence="4">
    <location>
        <begin position="1373"/>
        <end position="1412"/>
    </location>
</feature>
<feature type="region of interest" description="Disordered" evidence="4">
    <location>
        <begin position="712"/>
        <end position="752"/>
    </location>
</feature>
<evidence type="ECO:0000259" key="6">
    <source>
        <dbReference type="PROSITE" id="PS51232"/>
    </source>
</evidence>
<dbReference type="PANTHER" id="PTHR47102:SF1">
    <property type="entry name" value="BNI1-RELATED PROTEIN 1"/>
    <property type="match status" value="1"/>
</dbReference>
<feature type="region of interest" description="Disordered" evidence="4">
    <location>
        <begin position="99"/>
        <end position="119"/>
    </location>
</feature>
<feature type="domain" description="GBD/FH3" evidence="6">
    <location>
        <begin position="149"/>
        <end position="531"/>
    </location>
</feature>
<dbReference type="Gene3D" id="1.25.10.10">
    <property type="entry name" value="Leucine-rich Repeat Variant"/>
    <property type="match status" value="1"/>
</dbReference>
<feature type="coiled-coil region" evidence="3">
    <location>
        <begin position="556"/>
        <end position="622"/>
    </location>
</feature>
<reference evidence="8 9" key="1">
    <citation type="submission" date="2019-01" db="EMBL/GenBank/DDBJ databases">
        <title>Draft Genome Sequencing of Zygosaccharomyces mellis Ca-7.</title>
        <authorList>
            <person name="Shiwa Y."/>
            <person name="Kanesaki Y."/>
            <person name="Ishige T."/>
            <person name="Mura K."/>
            <person name="Hori T."/>
            <person name="Tamura T."/>
        </authorList>
    </citation>
    <scope>NUCLEOTIDE SEQUENCE [LARGE SCALE GENOMIC DNA]</scope>
    <source>
        <strain evidence="8 9">Ca-7</strain>
    </source>
</reference>
<organism evidence="8 9">
    <name type="scientific">Zygosaccharomyces mellis</name>
    <dbReference type="NCBI Taxonomy" id="42258"/>
    <lineage>
        <taxon>Eukaryota</taxon>
        <taxon>Fungi</taxon>
        <taxon>Dikarya</taxon>
        <taxon>Ascomycota</taxon>
        <taxon>Saccharomycotina</taxon>
        <taxon>Saccharomycetes</taxon>
        <taxon>Saccharomycetales</taxon>
        <taxon>Saccharomycetaceae</taxon>
        <taxon>Zygosaccharomyces</taxon>
    </lineage>
</organism>
<dbReference type="GO" id="GO:0051016">
    <property type="term" value="P:barbed-end actin filament capping"/>
    <property type="evidence" value="ECO:0007669"/>
    <property type="project" value="UniProtKB-ARBA"/>
</dbReference>
<sequence length="1427" mass="163772">MNHTRKDNSDDFELIGKEKQEEEGESFQQLGKSKWVNPADYGRRAISLDQNIQDASHVINTGLSLAGFALDRQHDLPPLMKNKNMSTGELVNSNGSVKKLQRGYHQKQQRPQQPHLRRSSVEIQEELAEGHGRRGSESPPLPAVIFDLKKIPNDEVVDTIFDDMLKDRTFFWGDARKNLHNISKKRKWALVCKMHAGDGFQPSDNVVAANFQEGDLSQHLRVLRDQPHKISRVLHQLEKQLRHESFCKTFLDENYITALADCCHKIQPNNQFVYLRCFKTVMNYAEGRHFILNCSNLIDYFCSLLNDKHTYLKIRTLSCELLLLLTYVDDQLGYEKVLNHLYPRFKSWLQQINILLSSKTDPNMNSEMEKLYTRDNSFFLQFTNTEQLRADFVSTTLFLINSILQALSDKQKKLELVRRLKENGIHRCFHLMKENLKNHLIEEQIEIYINTEQILIAQFADRPSFTDLFYGDALESIVANTRNTSLEQPFGVLLQSINQMLKSKTSSESVKILKAQIIMFQFLESNLYNNVEFDPESVFQNSINTLVDNLESDEIARRAMGEINSLQESVRSLQEEKNQLEKLKDVDKEQIIQKYENTTASLKEKESEFRQLQNYFESIKHERREEKKLLDQTLSHQRMNIQSSNVKSSTHVHGTSNFSSTIFQNLKHQKDNNKHKVGKGLGRTLTKSQRVGSLSSYIADEPQVQPLMEFSSRDRTSGSYFGPVSQTNGTNLVQNNNNSGNSSVSSHLPPLPRLPSGYVSVIRKPEAQELAPAQHINHPSSLPAPPPPPPLPDNLVKATMPKPPPPPPAPPLPPMQMESEKHKTSSGPPPPPPLPAKILSAGVAAPPEIPNKPKQNLKQIHWEKIDDVEKTVWEDEEQREEIVKELELCGVFEKVESVFQLKNSTVKKVKNDNNNNNKTVQLKSFLSRDLAQQFGINLHMYSQYPVEEFVLKVLRCDNDILQNVSVLEFFNNEELTNIPASLSRSLAPYSADFQQNKPPTVNPNELERPDRIFLELCYNLRSYWRERSKCLLVFATYERDYYDLVYKLQSIDDAIQKIKNAFRLKQLLYIIMEIGNYMNKKNVSGIRLNSLPKLSFVKSSVDNNLSFLHFVEKIIRVKYPDVYHFTDDLNKAESLGYISIDHIQSECEEYCSKLNSVIRMTTEGILSQQSNLHPKDEIMRKVKYKINRAKTKSQLLSDQYKLINADLDKLMKYFGENPSDKEAKNSFFANFGEFSVIFKKCAKENIEKEEAFRVYEQRKRLLDTRRSTKNGVTTTNNSKRPEAAEGHGFTNKSQIINTSEQEIAEEDGGDVEDDAVDVLLSKLRGVKKDPEPLRRRRSTKALDKSIFSTNVNTSADETNDGEIDSTCTNRIFRERKNGSGNSNRNPNDKANSRDFRGKTGSSFQSQDSKRGELLARTQAMLNDIQNI</sequence>
<feature type="compositionally biased region" description="Basic and acidic residues" evidence="4">
    <location>
        <begin position="1"/>
        <end position="20"/>
    </location>
</feature>
<feature type="region of interest" description="Disordered" evidence="4">
    <location>
        <begin position="776"/>
        <end position="839"/>
    </location>
</feature>
<dbReference type="OrthoDB" id="1104827at2759"/>
<dbReference type="InterPro" id="IPR010472">
    <property type="entry name" value="FH3_dom"/>
</dbReference>
<dbReference type="Proteomes" id="UP000301737">
    <property type="component" value="Unassembled WGS sequence"/>
</dbReference>
<dbReference type="GO" id="GO:0005522">
    <property type="term" value="F:profilin binding"/>
    <property type="evidence" value="ECO:0007669"/>
    <property type="project" value="UniProtKB-ARBA"/>
</dbReference>
<dbReference type="GO" id="GO:0032153">
    <property type="term" value="C:cell division site"/>
    <property type="evidence" value="ECO:0007669"/>
    <property type="project" value="TreeGrafter"/>
</dbReference>
<dbReference type="InterPro" id="IPR010473">
    <property type="entry name" value="GTPase-bd"/>
</dbReference>
<dbReference type="FunFam" id="1.20.58.2220:FF:000006">
    <property type="entry name" value="Cytokinesis protein sepA"/>
    <property type="match status" value="1"/>
</dbReference>
<dbReference type="GO" id="GO:0070649">
    <property type="term" value="P:formin-nucleated actin cable assembly"/>
    <property type="evidence" value="ECO:0007669"/>
    <property type="project" value="UniProtKB-ARBA"/>
</dbReference>
<dbReference type="InterPro" id="IPR016024">
    <property type="entry name" value="ARM-type_fold"/>
</dbReference>
<feature type="compositionally biased region" description="Polar residues" evidence="4">
    <location>
        <begin position="1269"/>
        <end position="1278"/>
    </location>
</feature>
<dbReference type="InterPro" id="IPR011989">
    <property type="entry name" value="ARM-like"/>
</dbReference>
<evidence type="ECO:0000259" key="5">
    <source>
        <dbReference type="PROSITE" id="PS51231"/>
    </source>
</evidence>
<dbReference type="SUPFAM" id="SSF48371">
    <property type="entry name" value="ARM repeat"/>
    <property type="match status" value="1"/>
</dbReference>
<feature type="compositionally biased region" description="Pro residues" evidence="4">
    <location>
        <begin position="782"/>
        <end position="792"/>
    </location>
</feature>
<feature type="compositionally biased region" description="Basic and acidic residues" evidence="4">
    <location>
        <begin position="1386"/>
        <end position="1397"/>
    </location>
</feature>
<feature type="domain" description="FH2" evidence="7">
    <location>
        <begin position="847"/>
        <end position="1264"/>
    </location>
</feature>
<dbReference type="SMART" id="SM01139">
    <property type="entry name" value="Drf_FH3"/>
    <property type="match status" value="1"/>
</dbReference>
<feature type="region of interest" description="Disordered" evidence="4">
    <location>
        <begin position="1265"/>
        <end position="1296"/>
    </location>
</feature>
<dbReference type="SUPFAM" id="SSF101447">
    <property type="entry name" value="Formin homology 2 domain (FH2 domain)"/>
    <property type="match status" value="1"/>
</dbReference>
<keyword evidence="1 3" id="KW-0175">Coiled coil</keyword>
<dbReference type="PROSITE" id="PS51231">
    <property type="entry name" value="DAD"/>
    <property type="match status" value="1"/>
</dbReference>
<evidence type="ECO:0000256" key="2">
    <source>
        <dbReference type="ARBA" id="ARBA00037935"/>
    </source>
</evidence>
<evidence type="ECO:0000259" key="7">
    <source>
        <dbReference type="PROSITE" id="PS51444"/>
    </source>
</evidence>
<dbReference type="GO" id="GO:1903475">
    <property type="term" value="P:mitotic actomyosin contractile ring assembly"/>
    <property type="evidence" value="ECO:0007669"/>
    <property type="project" value="UniProtKB-ARBA"/>
</dbReference>
<protein>
    <recommendedName>
        <fullName evidence="10">Formin</fullName>
    </recommendedName>
</protein>
<dbReference type="SMART" id="SM01140">
    <property type="entry name" value="Drf_GBD"/>
    <property type="match status" value="1"/>
</dbReference>
<feature type="compositionally biased region" description="Pro residues" evidence="4">
    <location>
        <begin position="801"/>
        <end position="814"/>
    </location>
</feature>
<dbReference type="Pfam" id="PF02181">
    <property type="entry name" value="FH2"/>
    <property type="match status" value="1"/>
</dbReference>
<evidence type="ECO:0008006" key="10">
    <source>
        <dbReference type="Google" id="ProtNLM"/>
    </source>
</evidence>
<feature type="compositionally biased region" description="Basic residues" evidence="4">
    <location>
        <begin position="99"/>
        <end position="108"/>
    </location>
</feature>
<dbReference type="GO" id="GO:0071474">
    <property type="term" value="P:cellular hyperosmotic response"/>
    <property type="evidence" value="ECO:0007669"/>
    <property type="project" value="UniProtKB-ARBA"/>
</dbReference>
<dbReference type="GO" id="GO:0005935">
    <property type="term" value="C:cellular bud neck"/>
    <property type="evidence" value="ECO:0007669"/>
    <property type="project" value="UniProtKB-ARBA"/>
</dbReference>
<feature type="compositionally biased region" description="Low complexity" evidence="4">
    <location>
        <begin position="726"/>
        <end position="748"/>
    </location>
</feature>
<comment type="caution">
    <text evidence="8">The sequence shown here is derived from an EMBL/GenBank/DDBJ whole genome shotgun (WGS) entry which is preliminary data.</text>
</comment>
<dbReference type="EMBL" id="BIMX01000030">
    <property type="protein sequence ID" value="GCF01327.1"/>
    <property type="molecule type" value="Genomic_DNA"/>
</dbReference>
<dbReference type="InterPro" id="IPR042201">
    <property type="entry name" value="FH2_Formin_sf"/>
</dbReference>
<evidence type="ECO:0000256" key="3">
    <source>
        <dbReference type="SAM" id="Coils"/>
    </source>
</evidence>
<dbReference type="GO" id="GO:0005938">
    <property type="term" value="C:cell cortex"/>
    <property type="evidence" value="ECO:0007669"/>
    <property type="project" value="UniProtKB-ARBA"/>
</dbReference>
<keyword evidence="9" id="KW-1185">Reference proteome</keyword>
<dbReference type="GO" id="GO:0045010">
    <property type="term" value="P:actin nucleation"/>
    <property type="evidence" value="ECO:0007669"/>
    <property type="project" value="UniProtKB-ARBA"/>
</dbReference>
<dbReference type="InterPro" id="IPR014768">
    <property type="entry name" value="GBD/FH3_dom"/>
</dbReference>
<gene>
    <name evidence="8" type="ORF">ZYGM_001852</name>
</gene>
<feature type="domain" description="DAD" evidence="5">
    <location>
        <begin position="1309"/>
        <end position="1338"/>
    </location>
</feature>
<dbReference type="SMART" id="SM00498">
    <property type="entry name" value="FH2"/>
    <property type="match status" value="1"/>
</dbReference>
<dbReference type="Pfam" id="PF06371">
    <property type="entry name" value="Drf_GBD"/>
    <property type="match status" value="1"/>
</dbReference>
<dbReference type="PANTHER" id="PTHR47102">
    <property type="entry name" value="PROTEIN BNI1"/>
    <property type="match status" value="1"/>
</dbReference>
<dbReference type="InterPro" id="IPR014767">
    <property type="entry name" value="DAD_dom"/>
</dbReference>
<evidence type="ECO:0000256" key="1">
    <source>
        <dbReference type="ARBA" id="ARBA00023054"/>
    </source>
</evidence>
<accession>A0A4C2EDB9</accession>
<dbReference type="Gene3D" id="6.10.30.50">
    <property type="match status" value="1"/>
</dbReference>
<dbReference type="PROSITE" id="PS51444">
    <property type="entry name" value="FH2"/>
    <property type="match status" value="1"/>
</dbReference>